<dbReference type="EMBL" id="KN822023">
    <property type="protein sequence ID" value="KIM65331.1"/>
    <property type="molecule type" value="Genomic_DNA"/>
</dbReference>
<evidence type="ECO:0000256" key="1">
    <source>
        <dbReference type="SAM" id="MobiDB-lite"/>
    </source>
</evidence>
<feature type="compositionally biased region" description="Low complexity" evidence="1">
    <location>
        <begin position="181"/>
        <end position="195"/>
    </location>
</feature>
<sequence length="244" mass="26949">MDPSAPRTVGKGVATTSAVCGFLAGVYGALKGHSPVKLSFFSAVNSGIAAATFFSIREYIVGPALTLTHPGKQYQLRRENMKDFVDGISREREMLTWSDIRTSCLLDSAISGAITGGILNTWKRGRAGLVPGLGTGALMCTILQWTVNEFDIFRIAYVSRQTTEFIPATNDTAKRSPIAESSFPSPTHPTSSQPSDGESWKDRVLSVFGRQVSDEVYLKRLKTERDTYLRRIEELEREVHEKPR</sequence>
<proteinExistence type="predicted"/>
<dbReference type="AlphaFoldDB" id="A0A0C3EBI8"/>
<reference evidence="2 3" key="1">
    <citation type="submission" date="2014-04" db="EMBL/GenBank/DDBJ databases">
        <authorList>
            <consortium name="DOE Joint Genome Institute"/>
            <person name="Kuo A."/>
            <person name="Kohler A."/>
            <person name="Nagy L.G."/>
            <person name="Floudas D."/>
            <person name="Copeland A."/>
            <person name="Barry K.W."/>
            <person name="Cichocki N."/>
            <person name="Veneault-Fourrey C."/>
            <person name="LaButti K."/>
            <person name="Lindquist E.A."/>
            <person name="Lipzen A."/>
            <person name="Lundell T."/>
            <person name="Morin E."/>
            <person name="Murat C."/>
            <person name="Sun H."/>
            <person name="Tunlid A."/>
            <person name="Henrissat B."/>
            <person name="Grigoriev I.V."/>
            <person name="Hibbett D.S."/>
            <person name="Martin F."/>
            <person name="Nordberg H.P."/>
            <person name="Cantor M.N."/>
            <person name="Hua S.X."/>
        </authorList>
    </citation>
    <scope>NUCLEOTIDE SEQUENCE [LARGE SCALE GENOMIC DNA]</scope>
    <source>
        <strain evidence="2 3">Foug A</strain>
    </source>
</reference>
<dbReference type="Proteomes" id="UP000053989">
    <property type="component" value="Unassembled WGS sequence"/>
</dbReference>
<dbReference type="OrthoDB" id="3366659at2759"/>
<name>A0A0C3EBI8_9AGAM</name>
<evidence type="ECO:0000313" key="3">
    <source>
        <dbReference type="Proteomes" id="UP000053989"/>
    </source>
</evidence>
<keyword evidence="3" id="KW-1185">Reference proteome</keyword>
<dbReference type="STRING" id="1036808.A0A0C3EBI8"/>
<gene>
    <name evidence="2" type="ORF">SCLCIDRAFT_1212502</name>
</gene>
<feature type="region of interest" description="Disordered" evidence="1">
    <location>
        <begin position="168"/>
        <end position="199"/>
    </location>
</feature>
<evidence type="ECO:0000313" key="2">
    <source>
        <dbReference type="EMBL" id="KIM65331.1"/>
    </source>
</evidence>
<dbReference type="InParanoid" id="A0A0C3EBI8"/>
<accession>A0A0C3EBI8</accession>
<dbReference type="PANTHER" id="PTHR41390">
    <property type="entry name" value="CHROMOSOME 7, WHOLE GENOME SHOTGUN SEQUENCE"/>
    <property type="match status" value="1"/>
</dbReference>
<dbReference type="PANTHER" id="PTHR41390:SF1">
    <property type="entry name" value="NADH-UBIQUINONE OXIDOREDUCTASE 213 KDA SUBUNIT"/>
    <property type="match status" value="1"/>
</dbReference>
<reference evidence="3" key="2">
    <citation type="submission" date="2015-01" db="EMBL/GenBank/DDBJ databases">
        <title>Evolutionary Origins and Diversification of the Mycorrhizal Mutualists.</title>
        <authorList>
            <consortium name="DOE Joint Genome Institute"/>
            <consortium name="Mycorrhizal Genomics Consortium"/>
            <person name="Kohler A."/>
            <person name="Kuo A."/>
            <person name="Nagy L.G."/>
            <person name="Floudas D."/>
            <person name="Copeland A."/>
            <person name="Barry K.W."/>
            <person name="Cichocki N."/>
            <person name="Veneault-Fourrey C."/>
            <person name="LaButti K."/>
            <person name="Lindquist E.A."/>
            <person name="Lipzen A."/>
            <person name="Lundell T."/>
            <person name="Morin E."/>
            <person name="Murat C."/>
            <person name="Riley R."/>
            <person name="Ohm R."/>
            <person name="Sun H."/>
            <person name="Tunlid A."/>
            <person name="Henrissat B."/>
            <person name="Grigoriev I.V."/>
            <person name="Hibbett D.S."/>
            <person name="Martin F."/>
        </authorList>
    </citation>
    <scope>NUCLEOTIDE SEQUENCE [LARGE SCALE GENOMIC DNA]</scope>
    <source>
        <strain evidence="3">Foug A</strain>
    </source>
</reference>
<dbReference type="HOGENOM" id="CLU_083703_0_0_1"/>
<protein>
    <submittedName>
        <fullName evidence="2">Uncharacterized protein</fullName>
    </submittedName>
</protein>
<organism evidence="2 3">
    <name type="scientific">Scleroderma citrinum Foug A</name>
    <dbReference type="NCBI Taxonomy" id="1036808"/>
    <lineage>
        <taxon>Eukaryota</taxon>
        <taxon>Fungi</taxon>
        <taxon>Dikarya</taxon>
        <taxon>Basidiomycota</taxon>
        <taxon>Agaricomycotina</taxon>
        <taxon>Agaricomycetes</taxon>
        <taxon>Agaricomycetidae</taxon>
        <taxon>Boletales</taxon>
        <taxon>Sclerodermatineae</taxon>
        <taxon>Sclerodermataceae</taxon>
        <taxon>Scleroderma</taxon>
    </lineage>
</organism>